<dbReference type="AlphaFoldDB" id="A0A8S3UTU6"/>
<dbReference type="Proteomes" id="UP000683360">
    <property type="component" value="Unassembled WGS sequence"/>
</dbReference>
<accession>A0A8S3UTU6</accession>
<gene>
    <name evidence="1" type="ORF">MEDL_58160</name>
</gene>
<organism evidence="1 2">
    <name type="scientific">Mytilus edulis</name>
    <name type="common">Blue mussel</name>
    <dbReference type="NCBI Taxonomy" id="6550"/>
    <lineage>
        <taxon>Eukaryota</taxon>
        <taxon>Metazoa</taxon>
        <taxon>Spiralia</taxon>
        <taxon>Lophotrochozoa</taxon>
        <taxon>Mollusca</taxon>
        <taxon>Bivalvia</taxon>
        <taxon>Autobranchia</taxon>
        <taxon>Pteriomorphia</taxon>
        <taxon>Mytilida</taxon>
        <taxon>Mytiloidea</taxon>
        <taxon>Mytilidae</taxon>
        <taxon>Mytilinae</taxon>
        <taxon>Mytilus</taxon>
    </lineage>
</organism>
<proteinExistence type="predicted"/>
<dbReference type="OrthoDB" id="6118739at2759"/>
<dbReference type="EMBL" id="CAJPWZ010002839">
    <property type="protein sequence ID" value="CAG2246165.1"/>
    <property type="molecule type" value="Genomic_DNA"/>
</dbReference>
<sequence length="234" mass="26530">MGAISSSTRSIEQDHKDIQSMFFGSKMGKWPDIDDGVLLQQAVWLNNSSAIKTLIQFQTCDKDLKAKDGISEKGPTGGHTAQQIAELFGYLEVSNIIKNHIPSQREENIDTYYDGNSSIENEEYGLFRITLAAYKRAFHPSHVDKTKQLSVLLNDVFKHVDTGNNWMAVRDKVAQALFSSCEEASKVVSQCTTKSDFYKRIVNVYTDETTQLYTNMNTALRRQRIQDSNLQQMI</sequence>
<comment type="caution">
    <text evidence="1">The sequence shown here is derived from an EMBL/GenBank/DDBJ whole genome shotgun (WGS) entry which is preliminary data.</text>
</comment>
<evidence type="ECO:0000313" key="1">
    <source>
        <dbReference type="EMBL" id="CAG2246165.1"/>
    </source>
</evidence>
<keyword evidence="2" id="KW-1185">Reference proteome</keyword>
<evidence type="ECO:0000313" key="2">
    <source>
        <dbReference type="Proteomes" id="UP000683360"/>
    </source>
</evidence>
<reference evidence="1" key="1">
    <citation type="submission" date="2021-03" db="EMBL/GenBank/DDBJ databases">
        <authorList>
            <person name="Bekaert M."/>
        </authorList>
    </citation>
    <scope>NUCLEOTIDE SEQUENCE</scope>
</reference>
<protein>
    <submittedName>
        <fullName evidence="1">Uncharacterized protein</fullName>
    </submittedName>
</protein>
<name>A0A8S3UTU6_MYTED</name>